<dbReference type="CTD" id="22868"/>
<name>A0A3P8VUT0_CYNSE</name>
<keyword evidence="2" id="KW-0496">Mitochondrion</keyword>
<dbReference type="RefSeq" id="XP_008323708.1">
    <property type="nucleotide sequence ID" value="XM_008325486.3"/>
</dbReference>
<dbReference type="GO" id="GO:0005759">
    <property type="term" value="C:mitochondrial matrix"/>
    <property type="evidence" value="ECO:0007669"/>
    <property type="project" value="TreeGrafter"/>
</dbReference>
<sequence>MASLAQKKVMNLALRFCSSRSQWMQHRLLLANLVPNTSLHTHVWPRGHSQMTNRSDSVRFYSGGSVYKMEEKQVQSSEAADLILPNTTTSVTRNEMLDFANKLEGCGSPSDVLDLSCENLPAAFHVSRSLMYMWDTTKKMPDKQKHQELLLMFEHPAFENLLQKAIKCVGNMRPTLISFSLLRMIKLGVPQKSFVIQTFLRTCQERLGEFDEKSLSILATCLIGMESCPNVTVLKECMRLLIEARLPEIKEVKHLQNMMLMFGKDTPRMLKNKFKKKALSMTDQMHPHEAQLMISVLGKVGLDSKPLLDICSKKIIGNLQRTNFPRLIPLLQACEELQRCPTDLLTGVSDYVASNLEKWTSKELCLFLSAFEKLRFCPASLLEALTEKVITDPENWSIITLLCFLRVYSSLSYDAQQHREQFLERLSQGLDSYLPQISGWNLLQTVFSLCVLGHFPAAPLEKLLHPSTIEELTASGLKERQREIFQMVDLCLRLDQPQLLCSLTVPLSVLGDHVPDAPSVKQWLSESLRSVVAEQPESRLQEMVVEENFIVIDGVITIPQSEASSPAEGSQRVAVICQSPKAFHFDTYKPRGALAMKMRHLRILGYRPVVVNGPKLKFDSEERRRDFLSKQIFPVHQPSTNLEQGPEKQQPLSQTNTEK</sequence>
<evidence type="ECO:0000259" key="4">
    <source>
        <dbReference type="SMART" id="SM00952"/>
    </source>
</evidence>
<keyword evidence="6" id="KW-1185">Reference proteome</keyword>
<dbReference type="GO" id="GO:0035770">
    <property type="term" value="C:ribonucleoprotein granule"/>
    <property type="evidence" value="ECO:0007669"/>
    <property type="project" value="TreeGrafter"/>
</dbReference>
<feature type="compositionally biased region" description="Polar residues" evidence="3">
    <location>
        <begin position="650"/>
        <end position="659"/>
    </location>
</feature>
<comment type="subcellular location">
    <subcellularLocation>
        <location evidence="1">Mitochondrion</location>
    </subcellularLocation>
</comment>
<reference evidence="5" key="2">
    <citation type="submission" date="2025-08" db="UniProtKB">
        <authorList>
            <consortium name="Ensembl"/>
        </authorList>
    </citation>
    <scope>IDENTIFICATION</scope>
</reference>
<dbReference type="GeneID" id="103389878"/>
<dbReference type="PANTHER" id="PTHR21228">
    <property type="entry name" value="FAST LEU-RICH DOMAIN-CONTAINING"/>
    <property type="match status" value="1"/>
</dbReference>
<dbReference type="GO" id="GO:0000963">
    <property type="term" value="P:mitochondrial RNA processing"/>
    <property type="evidence" value="ECO:0007669"/>
    <property type="project" value="TreeGrafter"/>
</dbReference>
<evidence type="ECO:0000313" key="6">
    <source>
        <dbReference type="Proteomes" id="UP000265120"/>
    </source>
</evidence>
<proteinExistence type="predicted"/>
<dbReference type="OMA" id="FEIRMDS"/>
<dbReference type="InterPro" id="IPR050870">
    <property type="entry name" value="FAST_kinase"/>
</dbReference>
<dbReference type="KEGG" id="csem:103389878"/>
<evidence type="ECO:0000256" key="1">
    <source>
        <dbReference type="ARBA" id="ARBA00004173"/>
    </source>
</evidence>
<dbReference type="AlphaFoldDB" id="A0A3P8VUT0"/>
<dbReference type="OrthoDB" id="9369505at2759"/>
<dbReference type="InParanoid" id="A0A3P8VUT0"/>
<dbReference type="SMART" id="SM00952">
    <property type="entry name" value="RAP"/>
    <property type="match status" value="1"/>
</dbReference>
<evidence type="ECO:0000256" key="3">
    <source>
        <dbReference type="SAM" id="MobiDB-lite"/>
    </source>
</evidence>
<dbReference type="InterPro" id="IPR013584">
    <property type="entry name" value="RAP"/>
</dbReference>
<organism evidence="5 6">
    <name type="scientific">Cynoglossus semilaevis</name>
    <name type="common">Tongue sole</name>
    <dbReference type="NCBI Taxonomy" id="244447"/>
    <lineage>
        <taxon>Eukaryota</taxon>
        <taxon>Metazoa</taxon>
        <taxon>Chordata</taxon>
        <taxon>Craniata</taxon>
        <taxon>Vertebrata</taxon>
        <taxon>Euteleostomi</taxon>
        <taxon>Actinopterygii</taxon>
        <taxon>Neopterygii</taxon>
        <taxon>Teleostei</taxon>
        <taxon>Neoteleostei</taxon>
        <taxon>Acanthomorphata</taxon>
        <taxon>Carangaria</taxon>
        <taxon>Pleuronectiformes</taxon>
        <taxon>Pleuronectoidei</taxon>
        <taxon>Cynoglossidae</taxon>
        <taxon>Cynoglossinae</taxon>
        <taxon>Cynoglossus</taxon>
    </lineage>
</organism>
<dbReference type="STRING" id="244447.ENSCSEP00000016160"/>
<protein>
    <submittedName>
        <fullName evidence="5">FAST kinase domains 2</fullName>
    </submittedName>
</protein>
<dbReference type="InterPro" id="IPR010622">
    <property type="entry name" value="FAST_Leu-rich"/>
</dbReference>
<dbReference type="PANTHER" id="PTHR21228:SF1">
    <property type="entry name" value="FAST KINASE DOMAIN-CONTAINING PROTEIN 2, MITOCHONDRIAL"/>
    <property type="match status" value="1"/>
</dbReference>
<dbReference type="GO" id="GO:0003723">
    <property type="term" value="F:RNA binding"/>
    <property type="evidence" value="ECO:0007669"/>
    <property type="project" value="TreeGrafter"/>
</dbReference>
<dbReference type="Ensembl" id="ENSCSET00000016367.1">
    <property type="protein sequence ID" value="ENSCSEP00000016160.1"/>
    <property type="gene ID" value="ENSCSEG00000010396.1"/>
</dbReference>
<dbReference type="Pfam" id="PF06743">
    <property type="entry name" value="FAST_1"/>
    <property type="match status" value="1"/>
</dbReference>
<dbReference type="GO" id="GO:0044528">
    <property type="term" value="P:regulation of mitochondrial mRNA stability"/>
    <property type="evidence" value="ECO:0007669"/>
    <property type="project" value="InterPro"/>
</dbReference>
<reference evidence="5" key="3">
    <citation type="submission" date="2025-09" db="UniProtKB">
        <authorList>
            <consortium name="Ensembl"/>
        </authorList>
    </citation>
    <scope>IDENTIFICATION</scope>
</reference>
<dbReference type="GeneTree" id="ENSGT01030000234607"/>
<reference evidence="5 6" key="1">
    <citation type="journal article" date="2014" name="Nat. Genet.">
        <title>Whole-genome sequence of a flatfish provides insights into ZW sex chromosome evolution and adaptation to a benthic lifestyle.</title>
        <authorList>
            <person name="Chen S."/>
            <person name="Zhang G."/>
            <person name="Shao C."/>
            <person name="Huang Q."/>
            <person name="Liu G."/>
            <person name="Zhang P."/>
            <person name="Song W."/>
            <person name="An N."/>
            <person name="Chalopin D."/>
            <person name="Volff J.N."/>
            <person name="Hong Y."/>
            <person name="Li Q."/>
            <person name="Sha Z."/>
            <person name="Zhou H."/>
            <person name="Xie M."/>
            <person name="Yu Q."/>
            <person name="Liu Y."/>
            <person name="Xiang H."/>
            <person name="Wang N."/>
            <person name="Wu K."/>
            <person name="Yang C."/>
            <person name="Zhou Q."/>
            <person name="Liao X."/>
            <person name="Yang L."/>
            <person name="Hu Q."/>
            <person name="Zhang J."/>
            <person name="Meng L."/>
            <person name="Jin L."/>
            <person name="Tian Y."/>
            <person name="Lian J."/>
            <person name="Yang J."/>
            <person name="Miao G."/>
            <person name="Liu S."/>
            <person name="Liang Z."/>
            <person name="Yan F."/>
            <person name="Li Y."/>
            <person name="Sun B."/>
            <person name="Zhang H."/>
            <person name="Zhang J."/>
            <person name="Zhu Y."/>
            <person name="Du M."/>
            <person name="Zhao Y."/>
            <person name="Schartl M."/>
            <person name="Tang Q."/>
            <person name="Wang J."/>
        </authorList>
    </citation>
    <scope>NUCLEOTIDE SEQUENCE</scope>
</reference>
<dbReference type="Proteomes" id="UP000265120">
    <property type="component" value="Chromosome 14"/>
</dbReference>
<feature type="domain" description="RAP" evidence="4">
    <location>
        <begin position="575"/>
        <end position="631"/>
    </location>
</feature>
<accession>A0A3P8VUT0</accession>
<evidence type="ECO:0000313" key="5">
    <source>
        <dbReference type="Ensembl" id="ENSCSEP00000016160.1"/>
    </source>
</evidence>
<evidence type="ECO:0000256" key="2">
    <source>
        <dbReference type="ARBA" id="ARBA00023128"/>
    </source>
</evidence>
<feature type="region of interest" description="Disordered" evidence="3">
    <location>
        <begin position="633"/>
        <end position="659"/>
    </location>
</feature>